<accession>A0ABS0DHT7</accession>
<evidence type="ECO:0000313" key="3">
    <source>
        <dbReference type="Proteomes" id="UP000707731"/>
    </source>
</evidence>
<proteinExistence type="predicted"/>
<protein>
    <recommendedName>
        <fullName evidence="4">DUF4351 domain-containing protein</fullName>
    </recommendedName>
</protein>
<dbReference type="Proteomes" id="UP000707731">
    <property type="component" value="Unassembled WGS sequence"/>
</dbReference>
<dbReference type="RefSeq" id="WP_195003370.1">
    <property type="nucleotide sequence ID" value="NZ_JADLQN010000003.1"/>
</dbReference>
<sequence length="210" mass="23248">MYLAHLHSKYLLPPVLLVVCQDETTERWAGGPFVIGPRQWPSLVARPLLLGPDNVPVITDTAEAITDVPLAALSAITHAHHPSIGAILKSLAAALRGIDDEDAAIVAELTELGLGTSPAADTWRQMMSVDLSFFRSQTSQRIRDEGREQGRQEGRQEGRAEDILRILQHRRVPLTDSDRHRIRDCADADTLTRWFDRALSAETAAELFTD</sequence>
<feature type="region of interest" description="Disordered" evidence="1">
    <location>
        <begin position="140"/>
        <end position="160"/>
    </location>
</feature>
<gene>
    <name evidence="2" type="ORF">IU449_18470</name>
</gene>
<organism evidence="2 3">
    <name type="scientific">Nocardia higoensis</name>
    <dbReference type="NCBI Taxonomy" id="228599"/>
    <lineage>
        <taxon>Bacteria</taxon>
        <taxon>Bacillati</taxon>
        <taxon>Actinomycetota</taxon>
        <taxon>Actinomycetes</taxon>
        <taxon>Mycobacteriales</taxon>
        <taxon>Nocardiaceae</taxon>
        <taxon>Nocardia</taxon>
    </lineage>
</organism>
<evidence type="ECO:0000313" key="2">
    <source>
        <dbReference type="EMBL" id="MBF6356504.1"/>
    </source>
</evidence>
<dbReference type="EMBL" id="JADLQN010000003">
    <property type="protein sequence ID" value="MBF6356504.1"/>
    <property type="molecule type" value="Genomic_DNA"/>
</dbReference>
<reference evidence="2 3" key="1">
    <citation type="submission" date="2020-10" db="EMBL/GenBank/DDBJ databases">
        <title>Identification of Nocardia species via Next-generation sequencing and recognition of intraspecies genetic diversity.</title>
        <authorList>
            <person name="Li P."/>
            <person name="Li P."/>
            <person name="Lu B."/>
        </authorList>
    </citation>
    <scope>NUCLEOTIDE SEQUENCE [LARGE SCALE GENOMIC DNA]</scope>
    <source>
        <strain evidence="2 3">BJ06-0143</strain>
    </source>
</reference>
<dbReference type="PANTHER" id="PTHR34613">
    <property type="entry name" value="SLL0800 PROTEIN"/>
    <property type="match status" value="1"/>
</dbReference>
<name>A0ABS0DHT7_9NOCA</name>
<keyword evidence="3" id="KW-1185">Reference proteome</keyword>
<feature type="compositionally biased region" description="Basic and acidic residues" evidence="1">
    <location>
        <begin position="141"/>
        <end position="160"/>
    </location>
</feature>
<comment type="caution">
    <text evidence="2">The sequence shown here is derived from an EMBL/GenBank/DDBJ whole genome shotgun (WGS) entry which is preliminary data.</text>
</comment>
<dbReference type="PANTHER" id="PTHR34613:SF1">
    <property type="entry name" value="SLL6017 PROTEIN"/>
    <property type="match status" value="1"/>
</dbReference>
<evidence type="ECO:0000256" key="1">
    <source>
        <dbReference type="SAM" id="MobiDB-lite"/>
    </source>
</evidence>
<evidence type="ECO:0008006" key="4">
    <source>
        <dbReference type="Google" id="ProtNLM"/>
    </source>
</evidence>